<comment type="caution">
    <text evidence="4">The sequence shown here is derived from an EMBL/GenBank/DDBJ whole genome shotgun (WGS) entry which is preliminary data.</text>
</comment>
<protein>
    <submittedName>
        <fullName evidence="4">Esterase/lipase family protein</fullName>
    </submittedName>
</protein>
<dbReference type="Gene3D" id="3.40.50.1820">
    <property type="entry name" value="alpha/beta hydrolase"/>
    <property type="match status" value="1"/>
</dbReference>
<dbReference type="Pfam" id="PF05057">
    <property type="entry name" value="DUF676"/>
    <property type="match status" value="1"/>
</dbReference>
<evidence type="ECO:0000313" key="5">
    <source>
        <dbReference type="Proteomes" id="UP001595872"/>
    </source>
</evidence>
<feature type="region of interest" description="Disordered" evidence="1">
    <location>
        <begin position="29"/>
        <end position="50"/>
    </location>
</feature>
<proteinExistence type="predicted"/>
<accession>A0ABV9TTI3</accession>
<evidence type="ECO:0000256" key="2">
    <source>
        <dbReference type="SAM" id="SignalP"/>
    </source>
</evidence>
<dbReference type="InterPro" id="IPR007751">
    <property type="entry name" value="DUF676_lipase-like"/>
</dbReference>
<gene>
    <name evidence="4" type="ORF">ACFPCY_05935</name>
</gene>
<organism evidence="4 5">
    <name type="scientific">Actinomadura gamaensis</name>
    <dbReference type="NCBI Taxonomy" id="1763541"/>
    <lineage>
        <taxon>Bacteria</taxon>
        <taxon>Bacillati</taxon>
        <taxon>Actinomycetota</taxon>
        <taxon>Actinomycetes</taxon>
        <taxon>Streptosporangiales</taxon>
        <taxon>Thermomonosporaceae</taxon>
        <taxon>Actinomadura</taxon>
    </lineage>
</organism>
<keyword evidence="5" id="KW-1185">Reference proteome</keyword>
<name>A0ABV9TTI3_9ACTN</name>
<dbReference type="InterPro" id="IPR029058">
    <property type="entry name" value="AB_hydrolase_fold"/>
</dbReference>
<dbReference type="RefSeq" id="WP_378252535.1">
    <property type="nucleotide sequence ID" value="NZ_JBHSIT010000001.1"/>
</dbReference>
<feature type="signal peptide" evidence="2">
    <location>
        <begin position="1"/>
        <end position="22"/>
    </location>
</feature>
<sequence>MRRIVRSAALSAVALTVCAVQAAPALAAAGPPAAVPPPQSGDRTADQTGVQTDAATADPVYLVHGLQLRGGTDCAATWKQADAQLRSAGFHGPLVTWGYYSGDTHCTRRVGGSLNTPVLELGRRLAWDVYSHYSRHGVPVRFVAHSMGGLVAATALAGVKARPHGSGSWPPYLLVKDAVTLSTPFRGIAGSCAAKYRQCRDLKPGSALQGWLAKQSLQGRGGTDWTLVSAAEDTRVPYRSALAAAARHKVEYLSGQGITHYNLHRLDSGHSWRIKYSDNGGASYKTTQRGPSPLRYTAIALTSSGH</sequence>
<dbReference type="EMBL" id="JBHSIT010000001">
    <property type="protein sequence ID" value="MFC4906851.1"/>
    <property type="molecule type" value="Genomic_DNA"/>
</dbReference>
<keyword evidence="2" id="KW-0732">Signal</keyword>
<dbReference type="SUPFAM" id="SSF53474">
    <property type="entry name" value="alpha/beta-Hydrolases"/>
    <property type="match status" value="1"/>
</dbReference>
<feature type="chain" id="PRO_5046124451" evidence="2">
    <location>
        <begin position="23"/>
        <end position="306"/>
    </location>
</feature>
<evidence type="ECO:0000313" key="4">
    <source>
        <dbReference type="EMBL" id="MFC4906851.1"/>
    </source>
</evidence>
<evidence type="ECO:0000256" key="1">
    <source>
        <dbReference type="SAM" id="MobiDB-lite"/>
    </source>
</evidence>
<feature type="domain" description="DUF676" evidence="3">
    <location>
        <begin position="120"/>
        <end position="193"/>
    </location>
</feature>
<reference evidence="5" key="1">
    <citation type="journal article" date="2019" name="Int. J. Syst. Evol. Microbiol.">
        <title>The Global Catalogue of Microorganisms (GCM) 10K type strain sequencing project: providing services to taxonomists for standard genome sequencing and annotation.</title>
        <authorList>
            <consortium name="The Broad Institute Genomics Platform"/>
            <consortium name="The Broad Institute Genome Sequencing Center for Infectious Disease"/>
            <person name="Wu L."/>
            <person name="Ma J."/>
        </authorList>
    </citation>
    <scope>NUCLEOTIDE SEQUENCE [LARGE SCALE GENOMIC DNA]</scope>
    <source>
        <strain evidence="5">KLKA75</strain>
    </source>
</reference>
<evidence type="ECO:0000259" key="3">
    <source>
        <dbReference type="Pfam" id="PF05057"/>
    </source>
</evidence>
<dbReference type="Proteomes" id="UP001595872">
    <property type="component" value="Unassembled WGS sequence"/>
</dbReference>